<dbReference type="EMBL" id="JAUEDM010000007">
    <property type="protein sequence ID" value="KAK3314235.1"/>
    <property type="molecule type" value="Genomic_DNA"/>
</dbReference>
<keyword evidence="4" id="KW-1185">Reference proteome</keyword>
<organism evidence="3 4">
    <name type="scientific">Apodospora peruviana</name>
    <dbReference type="NCBI Taxonomy" id="516989"/>
    <lineage>
        <taxon>Eukaryota</taxon>
        <taxon>Fungi</taxon>
        <taxon>Dikarya</taxon>
        <taxon>Ascomycota</taxon>
        <taxon>Pezizomycotina</taxon>
        <taxon>Sordariomycetes</taxon>
        <taxon>Sordariomycetidae</taxon>
        <taxon>Sordariales</taxon>
        <taxon>Lasiosphaeriaceae</taxon>
        <taxon>Apodospora</taxon>
    </lineage>
</organism>
<feature type="domain" description="Protein kinase" evidence="2">
    <location>
        <begin position="46"/>
        <end position="425"/>
    </location>
</feature>
<dbReference type="Proteomes" id="UP001283341">
    <property type="component" value="Unassembled WGS sequence"/>
</dbReference>
<dbReference type="GO" id="GO:0005524">
    <property type="term" value="F:ATP binding"/>
    <property type="evidence" value="ECO:0007669"/>
    <property type="project" value="InterPro"/>
</dbReference>
<dbReference type="GO" id="GO:0004672">
    <property type="term" value="F:protein kinase activity"/>
    <property type="evidence" value="ECO:0007669"/>
    <property type="project" value="InterPro"/>
</dbReference>
<dbReference type="PROSITE" id="PS00108">
    <property type="entry name" value="PROTEIN_KINASE_ST"/>
    <property type="match status" value="1"/>
</dbReference>
<dbReference type="SUPFAM" id="SSF56112">
    <property type="entry name" value="Protein kinase-like (PK-like)"/>
    <property type="match status" value="1"/>
</dbReference>
<gene>
    <name evidence="3" type="ORF">B0H66DRAFT_374601</name>
</gene>
<reference evidence="3" key="1">
    <citation type="journal article" date="2023" name="Mol. Phylogenet. Evol.">
        <title>Genome-scale phylogeny and comparative genomics of the fungal order Sordariales.</title>
        <authorList>
            <person name="Hensen N."/>
            <person name="Bonometti L."/>
            <person name="Westerberg I."/>
            <person name="Brannstrom I.O."/>
            <person name="Guillou S."/>
            <person name="Cros-Aarteil S."/>
            <person name="Calhoun S."/>
            <person name="Haridas S."/>
            <person name="Kuo A."/>
            <person name="Mondo S."/>
            <person name="Pangilinan J."/>
            <person name="Riley R."/>
            <person name="LaButti K."/>
            <person name="Andreopoulos B."/>
            <person name="Lipzen A."/>
            <person name="Chen C."/>
            <person name="Yan M."/>
            <person name="Daum C."/>
            <person name="Ng V."/>
            <person name="Clum A."/>
            <person name="Steindorff A."/>
            <person name="Ohm R.A."/>
            <person name="Martin F."/>
            <person name="Silar P."/>
            <person name="Natvig D.O."/>
            <person name="Lalanne C."/>
            <person name="Gautier V."/>
            <person name="Ament-Velasquez S.L."/>
            <person name="Kruys A."/>
            <person name="Hutchinson M.I."/>
            <person name="Powell A.J."/>
            <person name="Barry K."/>
            <person name="Miller A.N."/>
            <person name="Grigoriev I.V."/>
            <person name="Debuchy R."/>
            <person name="Gladieux P."/>
            <person name="Hiltunen Thoren M."/>
            <person name="Johannesson H."/>
        </authorList>
    </citation>
    <scope>NUCLEOTIDE SEQUENCE</scope>
    <source>
        <strain evidence="3">CBS 118394</strain>
    </source>
</reference>
<dbReference type="PROSITE" id="PS50011">
    <property type="entry name" value="PROTEIN_KINASE_DOM"/>
    <property type="match status" value="1"/>
</dbReference>
<evidence type="ECO:0000259" key="2">
    <source>
        <dbReference type="PROSITE" id="PS50011"/>
    </source>
</evidence>
<evidence type="ECO:0000256" key="1">
    <source>
        <dbReference type="SAM" id="MobiDB-lite"/>
    </source>
</evidence>
<dbReference type="InterPro" id="IPR011009">
    <property type="entry name" value="Kinase-like_dom_sf"/>
</dbReference>
<evidence type="ECO:0000313" key="3">
    <source>
        <dbReference type="EMBL" id="KAK3314235.1"/>
    </source>
</evidence>
<feature type="region of interest" description="Disordered" evidence="1">
    <location>
        <begin position="314"/>
        <end position="334"/>
    </location>
</feature>
<comment type="caution">
    <text evidence="3">The sequence shown here is derived from an EMBL/GenBank/DDBJ whole genome shotgun (WGS) entry which is preliminary data.</text>
</comment>
<proteinExistence type="predicted"/>
<dbReference type="InterPro" id="IPR008271">
    <property type="entry name" value="Ser/Thr_kinase_AS"/>
</dbReference>
<dbReference type="Gene3D" id="1.10.510.10">
    <property type="entry name" value="Transferase(Phosphotransferase) domain 1"/>
    <property type="match status" value="1"/>
</dbReference>
<dbReference type="AlphaFoldDB" id="A0AAE0HWL9"/>
<sequence>MTTSSFDIQQFKPVVPTLPGEDFWHVGIHIPIEEYRDDDPQRPDGSESDKWLDEHSSGFLLVSRLRATSYVFSDPVTNELFFNKHCRTFPNPNTGVKGVPNEIFYSRLDDHNTSFRLPDESHFPKLLAYGIDVGDGTQEYEEEYGRLFSMYFEWLNGNNLDNFLSQFAGIAGCIPQARLPEIFIWRVLQQLGYALLWMQSGVTAEQFRQHGLSQVPADPRRIVHGDIKLTNIMLNFPEDLTSPSNTGLEEGGFPRIVLCNFGSARVIIAESDHNQGGELVDIVDKQTDIATSRWDTRKAPLQDDVDLVYDNEPSVQELPHPESPDSDTDSDSRTEFCPSLYSDRFQFGEVLRELVMAGEIPLRYHTEPYPSLAPYLSTSDDEALANLYSDDLIRLLMHWESEPLIRGDNFFWPEAQEMIPSFEFLFEVALPMAQRKVKEYVVRLSSGPPGSLDQGLDLRLINQVKPDEDVLMPLRVEKEGEEKLQVIATRMMNDMEFEGTWKLVEVKYRGPIAVNGQLLEPMGKLADQRPSPKPVESGYFEGSQFKVSKVPDHEYDFERRRKRRRQENFSTTWLDFRNMAYEYLEQD</sequence>
<protein>
    <recommendedName>
        <fullName evidence="2">Protein kinase domain-containing protein</fullName>
    </recommendedName>
</protein>
<dbReference type="InterPro" id="IPR000719">
    <property type="entry name" value="Prot_kinase_dom"/>
</dbReference>
<accession>A0AAE0HWL9</accession>
<name>A0AAE0HWL9_9PEZI</name>
<evidence type="ECO:0000313" key="4">
    <source>
        <dbReference type="Proteomes" id="UP001283341"/>
    </source>
</evidence>
<reference evidence="3" key="2">
    <citation type="submission" date="2023-06" db="EMBL/GenBank/DDBJ databases">
        <authorList>
            <consortium name="Lawrence Berkeley National Laboratory"/>
            <person name="Haridas S."/>
            <person name="Hensen N."/>
            <person name="Bonometti L."/>
            <person name="Westerberg I."/>
            <person name="Brannstrom I.O."/>
            <person name="Guillou S."/>
            <person name="Cros-Aarteil S."/>
            <person name="Calhoun S."/>
            <person name="Kuo A."/>
            <person name="Mondo S."/>
            <person name="Pangilinan J."/>
            <person name="Riley R."/>
            <person name="Labutti K."/>
            <person name="Andreopoulos B."/>
            <person name="Lipzen A."/>
            <person name="Chen C."/>
            <person name="Yanf M."/>
            <person name="Daum C."/>
            <person name="Ng V."/>
            <person name="Clum A."/>
            <person name="Steindorff A."/>
            <person name="Ohm R."/>
            <person name="Martin F."/>
            <person name="Silar P."/>
            <person name="Natvig D."/>
            <person name="Lalanne C."/>
            <person name="Gautier V."/>
            <person name="Ament-Velasquez S.L."/>
            <person name="Kruys A."/>
            <person name="Hutchinson M.I."/>
            <person name="Powell A.J."/>
            <person name="Barry K."/>
            <person name="Miller A.N."/>
            <person name="Grigoriev I.V."/>
            <person name="Debuchy R."/>
            <person name="Gladieux P."/>
            <person name="Thoren M.H."/>
            <person name="Johannesson H."/>
        </authorList>
    </citation>
    <scope>NUCLEOTIDE SEQUENCE</scope>
    <source>
        <strain evidence="3">CBS 118394</strain>
    </source>
</reference>